<organism evidence="2 3">
    <name type="scientific">Rikenella microfusus</name>
    <dbReference type="NCBI Taxonomy" id="28139"/>
    <lineage>
        <taxon>Bacteria</taxon>
        <taxon>Pseudomonadati</taxon>
        <taxon>Bacteroidota</taxon>
        <taxon>Bacteroidia</taxon>
        <taxon>Bacteroidales</taxon>
        <taxon>Rikenellaceae</taxon>
        <taxon>Rikenella</taxon>
    </lineage>
</organism>
<dbReference type="PROSITE" id="PS51819">
    <property type="entry name" value="VOC"/>
    <property type="match status" value="1"/>
</dbReference>
<sequence>MKLTHVALWTTRLEESRVFYETYFGGTSGEKYTNPAKGFESYFVRFGDGTALEIMRSTAVTDRPDRVYTGWCHVAFDAKDRQEVEKLTERLRADGYRIVSEPRVTGDGYYESVVADPDGNPVEIVA</sequence>
<name>A0A379MS90_9BACT</name>
<dbReference type="RefSeq" id="WP_027289986.1">
    <property type="nucleotide sequence ID" value="NZ_CALVFX010000007.1"/>
</dbReference>
<proteinExistence type="predicted"/>
<dbReference type="SUPFAM" id="SSF54593">
    <property type="entry name" value="Glyoxalase/Bleomycin resistance protein/Dihydroxybiphenyl dioxygenase"/>
    <property type="match status" value="1"/>
</dbReference>
<dbReference type="Gene3D" id="3.10.180.10">
    <property type="entry name" value="2,3-Dihydroxybiphenyl 1,2-Dioxygenase, domain 1"/>
    <property type="match status" value="1"/>
</dbReference>
<dbReference type="PANTHER" id="PTHR36113:SF1">
    <property type="entry name" value="GLYOXALASE_BLEOMYCIN RESISTANCE PROTEIN_DIOXYGENASE"/>
    <property type="match status" value="1"/>
</dbReference>
<dbReference type="InterPro" id="IPR004360">
    <property type="entry name" value="Glyas_Fos-R_dOase_dom"/>
</dbReference>
<keyword evidence="3" id="KW-1185">Reference proteome</keyword>
<dbReference type="InterPro" id="IPR051332">
    <property type="entry name" value="Fosfomycin_Res_Enzymes"/>
</dbReference>
<gene>
    <name evidence="2" type="ORF">NCTC11190_01519</name>
</gene>
<dbReference type="EMBL" id="UGVL01000001">
    <property type="protein sequence ID" value="SUE34296.1"/>
    <property type="molecule type" value="Genomic_DNA"/>
</dbReference>
<accession>A0A379MS90</accession>
<reference evidence="2 3" key="1">
    <citation type="submission" date="2018-06" db="EMBL/GenBank/DDBJ databases">
        <authorList>
            <consortium name="Pathogen Informatics"/>
            <person name="Doyle S."/>
        </authorList>
    </citation>
    <scope>NUCLEOTIDE SEQUENCE [LARGE SCALE GENOMIC DNA]</scope>
    <source>
        <strain evidence="2 3">NCTC11190</strain>
    </source>
</reference>
<dbReference type="GO" id="GO:0016829">
    <property type="term" value="F:lyase activity"/>
    <property type="evidence" value="ECO:0007669"/>
    <property type="project" value="UniProtKB-KW"/>
</dbReference>
<dbReference type="OrthoDB" id="9789012at2"/>
<evidence type="ECO:0000259" key="1">
    <source>
        <dbReference type="PROSITE" id="PS51819"/>
    </source>
</evidence>
<feature type="domain" description="VOC" evidence="1">
    <location>
        <begin position="2"/>
        <end position="126"/>
    </location>
</feature>
<evidence type="ECO:0000313" key="3">
    <source>
        <dbReference type="Proteomes" id="UP000255233"/>
    </source>
</evidence>
<dbReference type="PANTHER" id="PTHR36113">
    <property type="entry name" value="LYASE, PUTATIVE-RELATED-RELATED"/>
    <property type="match status" value="1"/>
</dbReference>
<dbReference type="AlphaFoldDB" id="A0A379MS90"/>
<protein>
    <submittedName>
        <fullName evidence="2">Lactoylglutathione lyase</fullName>
    </submittedName>
</protein>
<evidence type="ECO:0000313" key="2">
    <source>
        <dbReference type="EMBL" id="SUE34296.1"/>
    </source>
</evidence>
<dbReference type="STRING" id="880526.GCA_000427365_00042"/>
<keyword evidence="2" id="KW-0456">Lyase</keyword>
<dbReference type="Pfam" id="PF00903">
    <property type="entry name" value="Glyoxalase"/>
    <property type="match status" value="1"/>
</dbReference>
<dbReference type="Proteomes" id="UP000255233">
    <property type="component" value="Unassembled WGS sequence"/>
</dbReference>
<dbReference type="InterPro" id="IPR037523">
    <property type="entry name" value="VOC_core"/>
</dbReference>
<dbReference type="InterPro" id="IPR029068">
    <property type="entry name" value="Glyas_Bleomycin-R_OHBP_Dase"/>
</dbReference>